<name>A0A5C7VXA4_AQUAC</name>
<evidence type="ECO:0000256" key="9">
    <source>
        <dbReference type="ARBA" id="ARBA00037313"/>
    </source>
</evidence>
<keyword evidence="8 10" id="KW-0449">Lipoprotein</keyword>
<dbReference type="GO" id="GO:0015562">
    <property type="term" value="F:efflux transmembrane transporter activity"/>
    <property type="evidence" value="ECO:0007669"/>
    <property type="project" value="InterPro"/>
</dbReference>
<evidence type="ECO:0000313" key="13">
    <source>
        <dbReference type="Proteomes" id="UP000321110"/>
    </source>
</evidence>
<gene>
    <name evidence="12" type="ORF">E6Q69_14330</name>
</gene>
<dbReference type="Pfam" id="PF02321">
    <property type="entry name" value="OEP"/>
    <property type="match status" value="2"/>
</dbReference>
<dbReference type="PANTHER" id="PTHR30203:SF20">
    <property type="entry name" value="MULTIDRUG RESISTANCE OUTER MEMBRANE PROTEIN MDTP-RELATED"/>
    <property type="match status" value="1"/>
</dbReference>
<protein>
    <submittedName>
        <fullName evidence="12">Efflux transporter outer membrane subunit</fullName>
    </submittedName>
</protein>
<dbReference type="NCBIfam" id="TIGR01845">
    <property type="entry name" value="outer_NodT"/>
    <property type="match status" value="1"/>
</dbReference>
<dbReference type="AlphaFoldDB" id="A0A5C7VXA4"/>
<feature type="compositionally biased region" description="Low complexity" evidence="11">
    <location>
        <begin position="490"/>
        <end position="500"/>
    </location>
</feature>
<comment type="caution">
    <text evidence="12">The sequence shown here is derived from an EMBL/GenBank/DDBJ whole genome shotgun (WGS) entry which is preliminary data.</text>
</comment>
<feature type="region of interest" description="Disordered" evidence="11">
    <location>
        <begin position="480"/>
        <end position="500"/>
    </location>
</feature>
<keyword evidence="3 10" id="KW-0812">Transmembrane</keyword>
<accession>A0A5C7VXA4</accession>
<organism evidence="12 13">
    <name type="scientific">Aquipseudomonas alcaligenes</name>
    <name type="common">Pseudomonas alcaligenes</name>
    <dbReference type="NCBI Taxonomy" id="43263"/>
    <lineage>
        <taxon>Bacteria</taxon>
        <taxon>Pseudomonadati</taxon>
        <taxon>Pseudomonadota</taxon>
        <taxon>Gammaproteobacteria</taxon>
        <taxon>Pseudomonadales</taxon>
        <taxon>Pseudomonadaceae</taxon>
        <taxon>Aquipseudomonas</taxon>
    </lineage>
</organism>
<dbReference type="Gene3D" id="1.20.1600.10">
    <property type="entry name" value="Outer membrane efflux proteins (OEP)"/>
    <property type="match status" value="1"/>
</dbReference>
<dbReference type="Proteomes" id="UP000321110">
    <property type="component" value="Unassembled WGS sequence"/>
</dbReference>
<dbReference type="InterPro" id="IPR010131">
    <property type="entry name" value="MdtP/NodT-like"/>
</dbReference>
<comment type="subcellular location">
    <subcellularLocation>
        <location evidence="10">Cell outer membrane</location>
        <topology evidence="10">Lipid-anchor</topology>
    </subcellularLocation>
</comment>
<dbReference type="Gene3D" id="2.20.200.10">
    <property type="entry name" value="Outer membrane efflux proteins (OEP)"/>
    <property type="match status" value="1"/>
</dbReference>
<evidence type="ECO:0000256" key="5">
    <source>
        <dbReference type="ARBA" id="ARBA00023136"/>
    </source>
</evidence>
<evidence type="ECO:0000256" key="11">
    <source>
        <dbReference type="SAM" id="MobiDB-lite"/>
    </source>
</evidence>
<dbReference type="SUPFAM" id="SSF56954">
    <property type="entry name" value="Outer membrane efflux proteins (OEP)"/>
    <property type="match status" value="1"/>
</dbReference>
<dbReference type="EMBL" id="SSFO01000241">
    <property type="protein sequence ID" value="TXI29800.1"/>
    <property type="molecule type" value="Genomic_DNA"/>
</dbReference>
<evidence type="ECO:0000256" key="4">
    <source>
        <dbReference type="ARBA" id="ARBA00022729"/>
    </source>
</evidence>
<evidence type="ECO:0000256" key="6">
    <source>
        <dbReference type="ARBA" id="ARBA00023139"/>
    </source>
</evidence>
<keyword evidence="6 10" id="KW-0564">Palmitate</keyword>
<keyword evidence="2 10" id="KW-1134">Transmembrane beta strand</keyword>
<reference evidence="12 13" key="1">
    <citation type="submission" date="2018-09" db="EMBL/GenBank/DDBJ databases">
        <title>Metagenome Assembled Genomes from an Advanced Water Purification Facility.</title>
        <authorList>
            <person name="Stamps B.W."/>
            <person name="Spear J.R."/>
        </authorList>
    </citation>
    <scope>NUCLEOTIDE SEQUENCE [LARGE SCALE GENOMIC DNA]</scope>
    <source>
        <strain evidence="12">Bin_52_1</strain>
    </source>
</reference>
<comment type="similarity">
    <text evidence="1 10">Belongs to the outer membrane factor (OMF) (TC 1.B.17) family.</text>
</comment>
<evidence type="ECO:0000256" key="7">
    <source>
        <dbReference type="ARBA" id="ARBA00023237"/>
    </source>
</evidence>
<evidence type="ECO:0000256" key="1">
    <source>
        <dbReference type="ARBA" id="ARBA00007613"/>
    </source>
</evidence>
<dbReference type="PROSITE" id="PS51257">
    <property type="entry name" value="PROKAR_LIPOPROTEIN"/>
    <property type="match status" value="1"/>
</dbReference>
<comment type="function">
    <text evidence="9">Could be involved in resistance to puromycin, acriflavine and tetraphenylarsonium chloride.</text>
</comment>
<evidence type="ECO:0000313" key="12">
    <source>
        <dbReference type="EMBL" id="TXI29800.1"/>
    </source>
</evidence>
<keyword evidence="4" id="KW-0732">Signal</keyword>
<proteinExistence type="inferred from homology"/>
<sequence>MPRTPWPPLVRASLLTLFCLLGACIDSSGILPQGRRLAAQQLDPGADLRRAEREAAWPQARWWQAYGDAQLDAWMAQALASNPSLGQAAARVRRARALASVVEAAEAPQLELQASAQRQRWPDDYFYGPGVLGRTSSWNNSAQLGFSYDLDLWGRERSRSRQAIDQARQTVAEARLATLELQGNLVRSYIRLALQYAELDIAGAVLEQQQALLRLAQRRLHDGIGTQLDVSRAEQPLAESRRQIDALHEAIVLSGHQLAVLAGQGPGAGERLRRPSLSLQRPPGLPAQLPLELLGHRPDLQARRWQVAAAARGIEVARADFYPNVELRAALGGSATQGGLLDVLHYDKLTYHLGPALSLPLYDGGRRRGELGVASADYDLAVQQYNQSLLQALQQVADALARQHSLAQQAQLAAEAVRVARRSSELALLAQQRGLTGFDAVLQSQLPLLERQRVEQQVRAAQLAAQADLLLALGGGVRPDGPPESALSTQPPRLRLLPQP</sequence>
<dbReference type="GO" id="GO:0009279">
    <property type="term" value="C:cell outer membrane"/>
    <property type="evidence" value="ECO:0007669"/>
    <property type="project" value="UniProtKB-SubCell"/>
</dbReference>
<evidence type="ECO:0000256" key="3">
    <source>
        <dbReference type="ARBA" id="ARBA00022692"/>
    </source>
</evidence>
<evidence type="ECO:0000256" key="8">
    <source>
        <dbReference type="ARBA" id="ARBA00023288"/>
    </source>
</evidence>
<keyword evidence="5 10" id="KW-0472">Membrane</keyword>
<evidence type="ECO:0000256" key="2">
    <source>
        <dbReference type="ARBA" id="ARBA00022452"/>
    </source>
</evidence>
<dbReference type="InterPro" id="IPR003423">
    <property type="entry name" value="OMP_efflux"/>
</dbReference>
<dbReference type="PANTHER" id="PTHR30203">
    <property type="entry name" value="OUTER MEMBRANE CATION EFFLUX PROTEIN"/>
    <property type="match status" value="1"/>
</dbReference>
<keyword evidence="7" id="KW-0998">Cell outer membrane</keyword>
<evidence type="ECO:0000256" key="10">
    <source>
        <dbReference type="RuleBase" id="RU362097"/>
    </source>
</evidence>